<accession>A0A8B7BYI4</accession>
<evidence type="ECO:0000313" key="2">
    <source>
        <dbReference type="Proteomes" id="UP000228380"/>
    </source>
</evidence>
<dbReference type="OrthoDB" id="777328at2759"/>
<reference evidence="3" key="2">
    <citation type="submission" date="2025-08" db="UniProtKB">
        <authorList>
            <consortium name="RefSeq"/>
        </authorList>
    </citation>
    <scope>IDENTIFICATION</scope>
    <source>
        <tissue evidence="3">Young leaves</tissue>
    </source>
</reference>
<feature type="region of interest" description="Disordered" evidence="1">
    <location>
        <begin position="113"/>
        <end position="144"/>
    </location>
</feature>
<organism evidence="2 3">
    <name type="scientific">Phoenix dactylifera</name>
    <name type="common">Date palm</name>
    <dbReference type="NCBI Taxonomy" id="42345"/>
    <lineage>
        <taxon>Eukaryota</taxon>
        <taxon>Viridiplantae</taxon>
        <taxon>Streptophyta</taxon>
        <taxon>Embryophyta</taxon>
        <taxon>Tracheophyta</taxon>
        <taxon>Spermatophyta</taxon>
        <taxon>Magnoliopsida</taxon>
        <taxon>Liliopsida</taxon>
        <taxon>Arecaceae</taxon>
        <taxon>Coryphoideae</taxon>
        <taxon>Phoeniceae</taxon>
        <taxon>Phoenix</taxon>
    </lineage>
</organism>
<dbReference type="InterPro" id="IPR038971">
    <property type="entry name" value="SMR11/SMR16"/>
</dbReference>
<dbReference type="GeneID" id="103705914"/>
<dbReference type="PANTHER" id="PTHR36310:SF1">
    <property type="entry name" value="CYCLIN-DEPENDENT PROTEIN KINASE INHIBITOR SMR11"/>
    <property type="match status" value="1"/>
</dbReference>
<gene>
    <name evidence="3" type="primary">LOC103705914</name>
</gene>
<keyword evidence="2" id="KW-1185">Reference proteome</keyword>
<dbReference type="RefSeq" id="XP_008788044.1">
    <property type="nucleotide sequence ID" value="XM_008789822.3"/>
</dbReference>
<sequence>MCKEKVTLPENSIIEFIEMESEMIDGATDSLSPKVSSLEKETVLEGNDMGDGKMSSGVKVEKEEKGAVLVSCKAPCLERGSDSKGQDVGLLKLGNGKDFDPVTPFVDREIVEVSSSSDQTEEEDAVPGCQTPTESIFNPFAPGPEDLMLAPKKKMTRESKIPLRRQLQFDSCSDSMENVEANASEDAAQEDRFLKLICKSFFDLIVSSELKEISVERLPVESNPSEGFKTPTSLPFLTGVAETCPAAPMRPHGLKARRLSPYICRKLDFGTDLS</sequence>
<evidence type="ECO:0000256" key="1">
    <source>
        <dbReference type="SAM" id="MobiDB-lite"/>
    </source>
</evidence>
<feature type="region of interest" description="Disordered" evidence="1">
    <location>
        <begin position="28"/>
        <end position="56"/>
    </location>
</feature>
<reference evidence="2" key="1">
    <citation type="journal article" date="2019" name="Nat. Commun.">
        <title>Genome-wide association mapping of date palm fruit traits.</title>
        <authorList>
            <person name="Hazzouri K.M."/>
            <person name="Gros-Balthazard M."/>
            <person name="Flowers J.M."/>
            <person name="Copetti D."/>
            <person name="Lemansour A."/>
            <person name="Lebrun M."/>
            <person name="Masmoudi K."/>
            <person name="Ferrand S."/>
            <person name="Dhar M.I."/>
            <person name="Fresquez Z.A."/>
            <person name="Rosas U."/>
            <person name="Zhang J."/>
            <person name="Talag J."/>
            <person name="Lee S."/>
            <person name="Kudrna D."/>
            <person name="Powell R.F."/>
            <person name="Leitch I.J."/>
            <person name="Krueger R.R."/>
            <person name="Wing R.A."/>
            <person name="Amiri K.M.A."/>
            <person name="Purugganan M.D."/>
        </authorList>
    </citation>
    <scope>NUCLEOTIDE SEQUENCE [LARGE SCALE GENOMIC DNA]</scope>
    <source>
        <strain evidence="2">cv. Khalas</strain>
    </source>
</reference>
<dbReference type="AlphaFoldDB" id="A0A8B7BYI4"/>
<name>A0A8B7BYI4_PHODC</name>
<proteinExistence type="predicted"/>
<dbReference type="Proteomes" id="UP000228380">
    <property type="component" value="Chromosome 12"/>
</dbReference>
<protein>
    <submittedName>
        <fullName evidence="3">Uncharacterized protein</fullName>
    </submittedName>
</protein>
<evidence type="ECO:0000313" key="3">
    <source>
        <dbReference type="RefSeq" id="XP_008788044.1"/>
    </source>
</evidence>
<dbReference type="PANTHER" id="PTHR36310">
    <property type="entry name" value="CYCLIN-DEPENDENT PROTEIN KINASE INHIBITOR SMR11"/>
    <property type="match status" value="1"/>
</dbReference>